<evidence type="ECO:0000313" key="3">
    <source>
        <dbReference type="Proteomes" id="UP000710849"/>
    </source>
</evidence>
<organism evidence="2 3">
    <name type="scientific">Botrytis byssoidea</name>
    <dbReference type="NCBI Taxonomy" id="139641"/>
    <lineage>
        <taxon>Eukaryota</taxon>
        <taxon>Fungi</taxon>
        <taxon>Dikarya</taxon>
        <taxon>Ascomycota</taxon>
        <taxon>Pezizomycotina</taxon>
        <taxon>Leotiomycetes</taxon>
        <taxon>Helotiales</taxon>
        <taxon>Sclerotiniaceae</taxon>
        <taxon>Botrytis</taxon>
    </lineage>
</organism>
<dbReference type="AlphaFoldDB" id="A0A9P5I435"/>
<feature type="domain" description="2EXR" evidence="1">
    <location>
        <begin position="11"/>
        <end position="92"/>
    </location>
</feature>
<reference evidence="2 3" key="1">
    <citation type="journal article" date="2020" name="Genome Biol. Evol.">
        <title>Comparative genomics of Sclerotiniaceae.</title>
        <authorList>
            <person name="Valero Jimenez C.A."/>
            <person name="Steentjes M."/>
            <person name="Scholten O.E."/>
            <person name="Van Kan J.A.L."/>
        </authorList>
    </citation>
    <scope>NUCLEOTIDE SEQUENCE [LARGE SCALE GENOMIC DNA]</scope>
    <source>
        <strain evidence="2 3">MUCL 94</strain>
    </source>
</reference>
<dbReference type="EMBL" id="RCSW01000023">
    <property type="protein sequence ID" value="KAF7928848.1"/>
    <property type="molecule type" value="Genomic_DNA"/>
</dbReference>
<comment type="caution">
    <text evidence="2">The sequence shown here is derived from an EMBL/GenBank/DDBJ whole genome shotgun (WGS) entry which is preliminary data.</text>
</comment>
<dbReference type="Proteomes" id="UP000710849">
    <property type="component" value="Unassembled WGS sequence"/>
</dbReference>
<sequence>MPQTPSSLSQFLVFWDLPIEIRLKIWTHLIPPPRIIQLATHPNRDNAPLISLTKPPILFSISHETRTLALSTYNFLPVPHMRIPVSRNEDTVYITLSQVRSHRESQDDNHIATVLSLVSYFPITSLGFAAVCWGRMCELLNLISILAGMPHLREVLKVIEYGRDFTGELGLLDIPEWRQDWRRMANQVEAHIRDQREKLSIVGNGMGDVKMRSIHEKFNSTETRRSLEISTVLGKTRDEMK</sequence>
<dbReference type="InterPro" id="IPR045518">
    <property type="entry name" value="2EXR"/>
</dbReference>
<dbReference type="PANTHER" id="PTHR35910">
    <property type="entry name" value="2EXR DOMAIN-CONTAINING PROTEIN"/>
    <property type="match status" value="1"/>
</dbReference>
<dbReference type="PANTHER" id="PTHR35910:SF6">
    <property type="entry name" value="2EXR DOMAIN-CONTAINING PROTEIN"/>
    <property type="match status" value="1"/>
</dbReference>
<dbReference type="Pfam" id="PF20150">
    <property type="entry name" value="2EXR"/>
    <property type="match status" value="1"/>
</dbReference>
<accession>A0A9P5I435</accession>
<protein>
    <recommendedName>
        <fullName evidence="1">2EXR domain-containing protein</fullName>
    </recommendedName>
</protein>
<proteinExistence type="predicted"/>
<name>A0A9P5I435_9HELO</name>
<dbReference type="RefSeq" id="XP_038728911.1">
    <property type="nucleotide sequence ID" value="XM_038880205.1"/>
</dbReference>
<evidence type="ECO:0000313" key="2">
    <source>
        <dbReference type="EMBL" id="KAF7928848.1"/>
    </source>
</evidence>
<evidence type="ECO:0000259" key="1">
    <source>
        <dbReference type="Pfam" id="PF20150"/>
    </source>
</evidence>
<keyword evidence="3" id="KW-1185">Reference proteome</keyword>
<dbReference type="GeneID" id="62153278"/>
<gene>
    <name evidence="2" type="ORF">EAE97_009690</name>
</gene>